<dbReference type="Proteomes" id="UP000049983">
    <property type="component" value="Unassembled WGS sequence"/>
</dbReference>
<feature type="transmembrane region" description="Helical" evidence="1">
    <location>
        <begin position="64"/>
        <end position="96"/>
    </location>
</feature>
<gene>
    <name evidence="2" type="ORF">LA5096_03247</name>
</gene>
<dbReference type="RefSeq" id="WP_029062145.1">
    <property type="nucleotide sequence ID" value="NZ_CANKXR010000001.1"/>
</dbReference>
<sequence>MNDQTDVAGYMEPGGKNATLIYILYLVSIIVGITSIIGVIFAYLNRGKAGGWVESHYTYQIRTFWIGLLYSLIGAVLTFVFIGIFVLIATLVWFIIRCIKGVQTAGRGDAISNPETWMF</sequence>
<dbReference type="EMBL" id="CXWC01000011">
    <property type="protein sequence ID" value="CTQ72464.1"/>
    <property type="molecule type" value="Genomic_DNA"/>
</dbReference>
<dbReference type="AlphaFoldDB" id="A0A0M6ZNS9"/>
<accession>A0A0M6ZNS9</accession>
<name>A0A0M6ZNS9_9HYPH</name>
<keyword evidence="1" id="KW-0472">Membrane</keyword>
<evidence type="ECO:0000313" key="2">
    <source>
        <dbReference type="EMBL" id="CTQ72464.1"/>
    </source>
</evidence>
<feature type="transmembrane region" description="Helical" evidence="1">
    <location>
        <begin position="20"/>
        <end position="44"/>
    </location>
</feature>
<reference evidence="3" key="1">
    <citation type="submission" date="2015-07" db="EMBL/GenBank/DDBJ databases">
        <authorList>
            <person name="Rodrigo-Torres Lidia"/>
            <person name="Arahal R.David."/>
        </authorList>
    </citation>
    <scope>NUCLEOTIDE SEQUENCE [LARGE SCALE GENOMIC DNA]</scope>
    <source>
        <strain evidence="3">CECT 5096</strain>
    </source>
</reference>
<dbReference type="GeneID" id="97670597"/>
<keyword evidence="1" id="KW-1133">Transmembrane helix</keyword>
<dbReference type="OrthoDB" id="5405464at2"/>
<organism evidence="2 3">
    <name type="scientific">Roseibium album</name>
    <dbReference type="NCBI Taxonomy" id="311410"/>
    <lineage>
        <taxon>Bacteria</taxon>
        <taxon>Pseudomonadati</taxon>
        <taxon>Pseudomonadota</taxon>
        <taxon>Alphaproteobacteria</taxon>
        <taxon>Hyphomicrobiales</taxon>
        <taxon>Stappiaceae</taxon>
        <taxon>Roseibium</taxon>
    </lineage>
</organism>
<protein>
    <submittedName>
        <fullName evidence="2">Putative membrane protein</fullName>
    </submittedName>
</protein>
<evidence type="ECO:0000313" key="3">
    <source>
        <dbReference type="Proteomes" id="UP000049983"/>
    </source>
</evidence>
<keyword evidence="1" id="KW-0812">Transmembrane</keyword>
<evidence type="ECO:0000256" key="1">
    <source>
        <dbReference type="SAM" id="Phobius"/>
    </source>
</evidence>
<proteinExistence type="predicted"/>
<keyword evidence="3" id="KW-1185">Reference proteome</keyword>